<proteinExistence type="predicted"/>
<dbReference type="NCBIfam" id="NF038117">
    <property type="entry name" value="choice_anch_I"/>
    <property type="match status" value="1"/>
</dbReference>
<feature type="signal peptide" evidence="3">
    <location>
        <begin position="1"/>
        <end position="24"/>
    </location>
</feature>
<feature type="region of interest" description="Disordered" evidence="1">
    <location>
        <begin position="554"/>
        <end position="620"/>
    </location>
</feature>
<evidence type="ECO:0000256" key="1">
    <source>
        <dbReference type="SAM" id="MobiDB-lite"/>
    </source>
</evidence>
<accession>A0AAC9PQM1</accession>
<keyword evidence="2" id="KW-1133">Transmembrane helix</keyword>
<sequence length="653" mass="68035">MRRLSVAALAATTLAVLAAAPVLAQPVQPDVHGPGPLSLSVLGSYASGVFDASAAEIVAHDPRLQQLFVVNAAEARIDVLDIADPTAPDLVSSLETVGVPTSDGSTVVDGAVVNSVDVRADGLVAVAVEADPKTDPGWVVFYSDGEPRGALRVGSLPDMLAFTPDGAALLVANEGEPAEDYAVDPEGSVSIIDVSGDLADLTQDDVRTADFRAWDPDGGRELPADVRVYGPTTDPQRRVSENLEPEYLAVDATGTTAYAVLQEANAIAVVDIAGAEITDILPLGVKDHSLPGAELDVSNRDDAINIASWLVKGMYQPDGMAAYEAAGATYLVTANEGDSRDWAGYGEEYRIADLVTDVAPLCEDAFADFPGGPAELVAEENLGRLNVTAANGLREGDEPCYEELHSFGGRSFSIWSTEGEQVFDSGADFERITAELYPEMFNSNHTENTFDNRSDDKGPEPEGVTTGRIADRTYAFIGLERIGGVMVYDVTEPAAPEFVQYVNNRDFTVDPESADWQRAGDLGAEGLTFIAAEDSPLPDTPLLAVANEVSGTTTLFRIDGGDGSDEPGEPGEPTESSSPEPTWPPAESGSASPDSTAPTGADGGSGGGSDGEASAPEDLADTGIDGMGLLFSGLVLLGAGTGLWLLGRRRNAA</sequence>
<evidence type="ECO:0000256" key="2">
    <source>
        <dbReference type="SAM" id="Phobius"/>
    </source>
</evidence>
<evidence type="ECO:0000313" key="5">
    <source>
        <dbReference type="EMBL" id="APU13072.1"/>
    </source>
</evidence>
<feature type="domain" description="Choice-of-anchor I" evidence="4">
    <location>
        <begin position="50"/>
        <end position="558"/>
    </location>
</feature>
<keyword evidence="2" id="KW-0812">Transmembrane</keyword>
<reference evidence="6" key="1">
    <citation type="submission" date="2016-06" db="EMBL/GenBank/DDBJ databases">
        <title>Complete genome sequence of Actinoalloteichus fjordicus DSM 46855 (=ADI127-17), type strain of the new species Actinoalloteichus fjordicus.</title>
        <authorList>
            <person name="Ruckert C."/>
            <person name="Nouioui I."/>
            <person name="Willmese J."/>
            <person name="van Wezel G."/>
            <person name="Klenk H.-P."/>
            <person name="Kalinowski J."/>
            <person name="Zotchev S.B."/>
        </authorList>
    </citation>
    <scope>NUCLEOTIDE SEQUENCE [LARGE SCALE GENOMIC DNA]</scope>
    <source>
        <strain evidence="6">ADI127-7</strain>
    </source>
</reference>
<evidence type="ECO:0000256" key="3">
    <source>
        <dbReference type="SAM" id="SignalP"/>
    </source>
</evidence>
<dbReference type="PANTHER" id="PTHR46928:SF1">
    <property type="entry name" value="MESENCHYME-SPECIFIC CELL SURFACE GLYCOPROTEIN"/>
    <property type="match status" value="1"/>
</dbReference>
<evidence type="ECO:0000313" key="6">
    <source>
        <dbReference type="Proteomes" id="UP000185511"/>
    </source>
</evidence>
<organism evidence="5 6">
    <name type="scientific">Actinoalloteichus fjordicus</name>
    <dbReference type="NCBI Taxonomy" id="1612552"/>
    <lineage>
        <taxon>Bacteria</taxon>
        <taxon>Bacillati</taxon>
        <taxon>Actinomycetota</taxon>
        <taxon>Actinomycetes</taxon>
        <taxon>Pseudonocardiales</taxon>
        <taxon>Pseudonocardiaceae</taxon>
        <taxon>Actinoalloteichus</taxon>
    </lineage>
</organism>
<evidence type="ECO:0000259" key="4">
    <source>
        <dbReference type="Pfam" id="PF22494"/>
    </source>
</evidence>
<dbReference type="Gene3D" id="2.130.10.10">
    <property type="entry name" value="YVTN repeat-like/Quinoprotein amine dehydrogenase"/>
    <property type="match status" value="1"/>
</dbReference>
<dbReference type="PANTHER" id="PTHR46928">
    <property type="entry name" value="MESENCHYME-SPECIFIC CELL SURFACE GLYCOPROTEIN"/>
    <property type="match status" value="1"/>
</dbReference>
<dbReference type="AlphaFoldDB" id="A0AAC9PQM1"/>
<dbReference type="KEGG" id="acad:UA74_04975"/>
<dbReference type="InterPro" id="IPR052956">
    <property type="entry name" value="Mesenchyme-surface_protein"/>
</dbReference>
<keyword evidence="6" id="KW-1185">Reference proteome</keyword>
<feature type="transmembrane region" description="Helical" evidence="2">
    <location>
        <begin position="626"/>
        <end position="646"/>
    </location>
</feature>
<dbReference type="SUPFAM" id="SSF51004">
    <property type="entry name" value="C-terminal (heme d1) domain of cytochrome cd1-nitrite reductase"/>
    <property type="match status" value="1"/>
</dbReference>
<feature type="compositionally biased region" description="Gly residues" evidence="1">
    <location>
        <begin position="601"/>
        <end position="610"/>
    </location>
</feature>
<dbReference type="InterPro" id="IPR055188">
    <property type="entry name" value="Choice_anch_I"/>
</dbReference>
<dbReference type="Pfam" id="PF22494">
    <property type="entry name" value="choice_anch_I"/>
    <property type="match status" value="1"/>
</dbReference>
<dbReference type="Proteomes" id="UP000185511">
    <property type="component" value="Chromosome"/>
</dbReference>
<feature type="chain" id="PRO_5041916372" description="Choice-of-anchor I domain-containing protein" evidence="3">
    <location>
        <begin position="25"/>
        <end position="653"/>
    </location>
</feature>
<feature type="region of interest" description="Disordered" evidence="1">
    <location>
        <begin position="443"/>
        <end position="466"/>
    </location>
</feature>
<dbReference type="InterPro" id="IPR011048">
    <property type="entry name" value="Haem_d1_sf"/>
</dbReference>
<feature type="compositionally biased region" description="Low complexity" evidence="1">
    <location>
        <begin position="571"/>
        <end position="580"/>
    </location>
</feature>
<keyword evidence="3" id="KW-0732">Signal</keyword>
<dbReference type="InterPro" id="IPR015943">
    <property type="entry name" value="WD40/YVTN_repeat-like_dom_sf"/>
</dbReference>
<dbReference type="RefSeq" id="WP_075763888.1">
    <property type="nucleotide sequence ID" value="NZ_CP016076.1"/>
</dbReference>
<gene>
    <name evidence="5" type="ORF">UA74_04975</name>
</gene>
<dbReference type="EMBL" id="CP016076">
    <property type="protein sequence ID" value="APU13072.1"/>
    <property type="molecule type" value="Genomic_DNA"/>
</dbReference>
<keyword evidence="2" id="KW-0472">Membrane</keyword>
<name>A0AAC9PQM1_9PSEU</name>
<protein>
    <recommendedName>
        <fullName evidence="4">Choice-of-anchor I domain-containing protein</fullName>
    </recommendedName>
</protein>
<feature type="compositionally biased region" description="Basic and acidic residues" evidence="1">
    <location>
        <begin position="448"/>
        <end position="460"/>
    </location>
</feature>